<dbReference type="InterPro" id="IPR017972">
    <property type="entry name" value="Cyt_P450_CS"/>
</dbReference>
<evidence type="ECO:0000256" key="8">
    <source>
        <dbReference type="RuleBase" id="RU000461"/>
    </source>
</evidence>
<evidence type="ECO:0000256" key="3">
    <source>
        <dbReference type="ARBA" id="ARBA00022723"/>
    </source>
</evidence>
<name>A0A316TW83_9BASI</name>
<dbReference type="Proteomes" id="UP000245942">
    <property type="component" value="Unassembled WGS sequence"/>
</dbReference>
<comment type="cofactor">
    <cofactor evidence="1 7">
        <name>heme</name>
        <dbReference type="ChEBI" id="CHEBI:30413"/>
    </cofactor>
</comment>
<sequence length="566" mass="63546">MIRPLISPCLALVTHAAVQYKEPYGHHAAFALVLYLCTSPLLFHLVAELTWIQALTLTVTELFAYVTTLSTSIIVYRHFFHPLRRLPGPWCAKTSMWAWVPMERFGTRAKVLDRLHQQYGCVVRIGPNCVSINDGKLLPLVYGATSVRGPLYQVVSLGPGSYSLQSEPTRAGHAARRRQWDPAFSVASLREYQSTVAEKTRELMDLVTSDIKSAFSGTSRACRNEYAVLDVNKYLGWYAFDLMGELGWGRSFDLLHSESNRIMVKTIHENLHYIAPAGAVPYMAMIFNYSTHNPMREYRAWLLRAVQWRMHQGQTSAGTGKAHLDVFGHLLGEKESSDDTKARRPKPKLLDLLLDANLLTIAGSDTTSNVLSLAIVELSQSPRILSDLRKELAKVFQPDNEDPSLLAREEATPLLHAVIRETLRLWPVIPAGPPRSMTRDVCLPGDRVVPAGACLSVPIGIVQRDPSNFVRPMEWLPERWLNPEDYQPHNLSAYAPFGYGSTGCVGKGLAWMELRSVLAGFVTRFDFEMDSEAAEAFKENVKDFFIIQVGPLHMKVRERVSGARRD</sequence>
<reference evidence="10 11" key="1">
    <citation type="journal article" date="2018" name="Mol. Biol. Evol.">
        <title>Broad Genomic Sampling Reveals a Smut Pathogenic Ancestry of the Fungal Clade Ustilaginomycotina.</title>
        <authorList>
            <person name="Kijpornyongpan T."/>
            <person name="Mondo S.J."/>
            <person name="Barry K."/>
            <person name="Sandor L."/>
            <person name="Lee J."/>
            <person name="Lipzen A."/>
            <person name="Pangilinan J."/>
            <person name="LaButti K."/>
            <person name="Hainaut M."/>
            <person name="Henrissat B."/>
            <person name="Grigoriev I.V."/>
            <person name="Spatafora J.W."/>
            <person name="Aime M.C."/>
        </authorList>
    </citation>
    <scope>NUCLEOTIDE SEQUENCE [LARGE SCALE GENOMIC DNA]</scope>
    <source>
        <strain evidence="10 11">MCA 4718</strain>
    </source>
</reference>
<keyword evidence="11" id="KW-1185">Reference proteome</keyword>
<evidence type="ECO:0000256" key="1">
    <source>
        <dbReference type="ARBA" id="ARBA00001971"/>
    </source>
</evidence>
<gene>
    <name evidence="10" type="ORF">BCV69DRAFT_301780</name>
</gene>
<dbReference type="OrthoDB" id="6692864at2759"/>
<keyword evidence="5 7" id="KW-0408">Iron</keyword>
<keyword evidence="9" id="KW-1133">Transmembrane helix</keyword>
<feature type="binding site" description="axial binding residue" evidence="7">
    <location>
        <position position="504"/>
    </location>
    <ligand>
        <name>heme</name>
        <dbReference type="ChEBI" id="CHEBI:30413"/>
    </ligand>
    <ligandPart>
        <name>Fe</name>
        <dbReference type="ChEBI" id="CHEBI:18248"/>
    </ligandPart>
</feature>
<dbReference type="PRINTS" id="PR00385">
    <property type="entry name" value="P450"/>
</dbReference>
<dbReference type="RefSeq" id="XP_025344916.1">
    <property type="nucleotide sequence ID" value="XM_025494598.1"/>
</dbReference>
<dbReference type="Pfam" id="PF00067">
    <property type="entry name" value="p450"/>
    <property type="match status" value="1"/>
</dbReference>
<dbReference type="GO" id="GO:0005506">
    <property type="term" value="F:iron ion binding"/>
    <property type="evidence" value="ECO:0007669"/>
    <property type="project" value="InterPro"/>
</dbReference>
<evidence type="ECO:0000256" key="2">
    <source>
        <dbReference type="ARBA" id="ARBA00010617"/>
    </source>
</evidence>
<feature type="transmembrane region" description="Helical" evidence="9">
    <location>
        <begin position="26"/>
        <end position="47"/>
    </location>
</feature>
<dbReference type="Gene3D" id="1.10.630.10">
    <property type="entry name" value="Cytochrome P450"/>
    <property type="match status" value="1"/>
</dbReference>
<dbReference type="STRING" id="1684307.A0A316TW83"/>
<keyword evidence="9" id="KW-0472">Membrane</keyword>
<dbReference type="AlphaFoldDB" id="A0A316TW83"/>
<keyword evidence="6 8" id="KW-0503">Monooxygenase</keyword>
<dbReference type="InterPro" id="IPR001128">
    <property type="entry name" value="Cyt_P450"/>
</dbReference>
<evidence type="ECO:0000256" key="5">
    <source>
        <dbReference type="ARBA" id="ARBA00023004"/>
    </source>
</evidence>
<proteinExistence type="inferred from homology"/>
<dbReference type="InterPro" id="IPR002401">
    <property type="entry name" value="Cyt_P450_E_grp-I"/>
</dbReference>
<dbReference type="EMBL" id="KZ819340">
    <property type="protein sequence ID" value="PWN17756.1"/>
    <property type="molecule type" value="Genomic_DNA"/>
</dbReference>
<feature type="transmembrane region" description="Helical" evidence="9">
    <location>
        <begin position="54"/>
        <end position="76"/>
    </location>
</feature>
<accession>A0A316TW83</accession>
<dbReference type="InterPro" id="IPR036396">
    <property type="entry name" value="Cyt_P450_sf"/>
</dbReference>
<dbReference type="SUPFAM" id="SSF48264">
    <property type="entry name" value="Cytochrome P450"/>
    <property type="match status" value="1"/>
</dbReference>
<dbReference type="InterPro" id="IPR050121">
    <property type="entry name" value="Cytochrome_P450_monoxygenase"/>
</dbReference>
<dbReference type="PROSITE" id="PS00086">
    <property type="entry name" value="CYTOCHROME_P450"/>
    <property type="match status" value="1"/>
</dbReference>
<evidence type="ECO:0000256" key="7">
    <source>
        <dbReference type="PIRSR" id="PIRSR602401-1"/>
    </source>
</evidence>
<keyword evidence="3 7" id="KW-0479">Metal-binding</keyword>
<keyword evidence="9" id="KW-0812">Transmembrane</keyword>
<keyword evidence="7 8" id="KW-0349">Heme</keyword>
<dbReference type="GO" id="GO:0020037">
    <property type="term" value="F:heme binding"/>
    <property type="evidence" value="ECO:0007669"/>
    <property type="project" value="InterPro"/>
</dbReference>
<keyword evidence="4 8" id="KW-0560">Oxidoreductase</keyword>
<organism evidence="10 11">
    <name type="scientific">Pseudomicrostroma glucosiphilum</name>
    <dbReference type="NCBI Taxonomy" id="1684307"/>
    <lineage>
        <taxon>Eukaryota</taxon>
        <taxon>Fungi</taxon>
        <taxon>Dikarya</taxon>
        <taxon>Basidiomycota</taxon>
        <taxon>Ustilaginomycotina</taxon>
        <taxon>Exobasidiomycetes</taxon>
        <taxon>Microstromatales</taxon>
        <taxon>Microstromatales incertae sedis</taxon>
        <taxon>Pseudomicrostroma</taxon>
    </lineage>
</organism>
<evidence type="ECO:0000256" key="9">
    <source>
        <dbReference type="SAM" id="Phobius"/>
    </source>
</evidence>
<evidence type="ECO:0000313" key="11">
    <source>
        <dbReference type="Proteomes" id="UP000245942"/>
    </source>
</evidence>
<dbReference type="PRINTS" id="PR00463">
    <property type="entry name" value="EP450I"/>
</dbReference>
<dbReference type="PANTHER" id="PTHR24305">
    <property type="entry name" value="CYTOCHROME P450"/>
    <property type="match status" value="1"/>
</dbReference>
<comment type="similarity">
    <text evidence="2 8">Belongs to the cytochrome P450 family.</text>
</comment>
<evidence type="ECO:0000256" key="6">
    <source>
        <dbReference type="ARBA" id="ARBA00023033"/>
    </source>
</evidence>
<dbReference type="GO" id="GO:0016705">
    <property type="term" value="F:oxidoreductase activity, acting on paired donors, with incorporation or reduction of molecular oxygen"/>
    <property type="evidence" value="ECO:0007669"/>
    <property type="project" value="InterPro"/>
</dbReference>
<evidence type="ECO:0000256" key="4">
    <source>
        <dbReference type="ARBA" id="ARBA00023002"/>
    </source>
</evidence>
<evidence type="ECO:0000313" key="10">
    <source>
        <dbReference type="EMBL" id="PWN17756.1"/>
    </source>
</evidence>
<dbReference type="GeneID" id="37016332"/>
<dbReference type="GO" id="GO:0004497">
    <property type="term" value="F:monooxygenase activity"/>
    <property type="evidence" value="ECO:0007669"/>
    <property type="project" value="UniProtKB-KW"/>
</dbReference>
<protein>
    <submittedName>
        <fullName evidence="10">Cytochrome P450</fullName>
    </submittedName>
</protein>
<dbReference type="PANTHER" id="PTHR24305:SF187">
    <property type="entry name" value="P450, PUTATIVE (EUROFUNG)-RELATED"/>
    <property type="match status" value="1"/>
</dbReference>